<sequence>MTKSTGAPPQGHGLDGFYAALRKPGIMRRSDGRWFAGVAAGTARWLGVDPLVVRAGFILFSLFFGMGLALYLVLWLLMPDEGGEIHIERALKHGEGSSIFLLVVTAIAVSGGGPWWGGDSRGFRFFGFALLVVGAWWFLTRTGTGRELMAQAPWRDRSGSPSPSEGAAGTTSTTSGGWTPPAGDGTATPGGAGAYGSGPYGSTGNAAANAGASLGTARTPAPTVVRERTPSLGFAGSLLALGLAIVTGVALMSVAQAADWRGNALAVGVAAGVGVLGLVILVAGIAGRRSGGLHFFVVTGLFVAAVATAAPAGLTQPWQAGERSFTVTSLTPAPDFELGLGQMKVDLTNAGYAATPQTDTVTATVGVGQLDLVVPEGVRVTVHAKGRAGDLDAKGTTDGDIAVSSGDGGRTGMGGMRESGMGWERTLTYGPQTGPEQIVVDAEVGIGQINVTTTKASS</sequence>
<evidence type="ECO:0000313" key="10">
    <source>
        <dbReference type="Proteomes" id="UP001500427"/>
    </source>
</evidence>
<name>A0ABP9J6E0_9MICO</name>
<feature type="region of interest" description="Disordered" evidence="6">
    <location>
        <begin position="391"/>
        <end position="415"/>
    </location>
</feature>
<dbReference type="PANTHER" id="PTHR33885">
    <property type="entry name" value="PHAGE SHOCK PROTEIN C"/>
    <property type="match status" value="1"/>
</dbReference>
<feature type="transmembrane region" description="Helical" evidence="7">
    <location>
        <begin position="122"/>
        <end position="139"/>
    </location>
</feature>
<feature type="transmembrane region" description="Helical" evidence="7">
    <location>
        <begin position="55"/>
        <end position="78"/>
    </location>
</feature>
<gene>
    <name evidence="9" type="ORF">GCM10023258_12100</name>
</gene>
<comment type="caution">
    <text evidence="9">The sequence shown here is derived from an EMBL/GenBank/DDBJ whole genome shotgun (WGS) entry which is preliminary data.</text>
</comment>
<dbReference type="RefSeq" id="WP_345506550.1">
    <property type="nucleotide sequence ID" value="NZ_BAABIW010000009.1"/>
</dbReference>
<feature type="transmembrane region" description="Helical" evidence="7">
    <location>
        <begin position="293"/>
        <end position="314"/>
    </location>
</feature>
<proteinExistence type="predicted"/>
<protein>
    <recommendedName>
        <fullName evidence="8">Phage shock protein PspC N-terminal domain-containing protein</fullName>
    </recommendedName>
</protein>
<evidence type="ECO:0000259" key="8">
    <source>
        <dbReference type="Pfam" id="PF04024"/>
    </source>
</evidence>
<dbReference type="InterPro" id="IPR052027">
    <property type="entry name" value="PspC"/>
</dbReference>
<dbReference type="Pfam" id="PF04024">
    <property type="entry name" value="PspC"/>
    <property type="match status" value="1"/>
</dbReference>
<keyword evidence="10" id="KW-1185">Reference proteome</keyword>
<feature type="compositionally biased region" description="Low complexity" evidence="6">
    <location>
        <begin position="159"/>
        <end position="187"/>
    </location>
</feature>
<feature type="transmembrane region" description="Helical" evidence="7">
    <location>
        <begin position="232"/>
        <end position="258"/>
    </location>
</feature>
<feature type="compositionally biased region" description="Gly residues" evidence="6">
    <location>
        <begin position="406"/>
        <end position="415"/>
    </location>
</feature>
<comment type="subcellular location">
    <subcellularLocation>
        <location evidence="1">Cell membrane</location>
        <topology evidence="1">Single-pass membrane protein</topology>
    </subcellularLocation>
</comment>
<keyword evidence="4 7" id="KW-1133">Transmembrane helix</keyword>
<dbReference type="InterPro" id="IPR007168">
    <property type="entry name" value="Phageshock_PspC_N"/>
</dbReference>
<dbReference type="EMBL" id="BAABIW010000009">
    <property type="protein sequence ID" value="GAA5022127.1"/>
    <property type="molecule type" value="Genomic_DNA"/>
</dbReference>
<feature type="region of interest" description="Disordered" evidence="6">
    <location>
        <begin position="151"/>
        <end position="191"/>
    </location>
</feature>
<evidence type="ECO:0000256" key="2">
    <source>
        <dbReference type="ARBA" id="ARBA00022475"/>
    </source>
</evidence>
<feature type="transmembrane region" description="Helical" evidence="7">
    <location>
        <begin position="264"/>
        <end position="286"/>
    </location>
</feature>
<evidence type="ECO:0000256" key="3">
    <source>
        <dbReference type="ARBA" id="ARBA00022692"/>
    </source>
</evidence>
<feature type="transmembrane region" description="Helical" evidence="7">
    <location>
        <begin position="99"/>
        <end position="116"/>
    </location>
</feature>
<dbReference type="Proteomes" id="UP001500427">
    <property type="component" value="Unassembled WGS sequence"/>
</dbReference>
<evidence type="ECO:0000256" key="1">
    <source>
        <dbReference type="ARBA" id="ARBA00004162"/>
    </source>
</evidence>
<keyword evidence="5 7" id="KW-0472">Membrane</keyword>
<evidence type="ECO:0000256" key="5">
    <source>
        <dbReference type="ARBA" id="ARBA00023136"/>
    </source>
</evidence>
<evidence type="ECO:0000256" key="6">
    <source>
        <dbReference type="SAM" id="MobiDB-lite"/>
    </source>
</evidence>
<evidence type="ECO:0000313" key="9">
    <source>
        <dbReference type="EMBL" id="GAA5022127.1"/>
    </source>
</evidence>
<feature type="domain" description="Phage shock protein PspC N-terminal" evidence="8">
    <location>
        <begin position="26"/>
        <end position="81"/>
    </location>
</feature>
<evidence type="ECO:0000256" key="4">
    <source>
        <dbReference type="ARBA" id="ARBA00022989"/>
    </source>
</evidence>
<dbReference type="PANTHER" id="PTHR33885:SF3">
    <property type="entry name" value="PHAGE SHOCK PROTEIN C"/>
    <property type="match status" value="1"/>
</dbReference>
<keyword evidence="3 7" id="KW-0812">Transmembrane</keyword>
<organism evidence="9 10">
    <name type="scientific">Terrabacter aeriphilus</name>
    <dbReference type="NCBI Taxonomy" id="515662"/>
    <lineage>
        <taxon>Bacteria</taxon>
        <taxon>Bacillati</taxon>
        <taxon>Actinomycetota</taxon>
        <taxon>Actinomycetes</taxon>
        <taxon>Micrococcales</taxon>
        <taxon>Intrasporangiaceae</taxon>
        <taxon>Terrabacter</taxon>
    </lineage>
</organism>
<accession>A0ABP9J6E0</accession>
<reference evidence="10" key="1">
    <citation type="journal article" date="2019" name="Int. J. Syst. Evol. Microbiol.">
        <title>The Global Catalogue of Microorganisms (GCM) 10K type strain sequencing project: providing services to taxonomists for standard genome sequencing and annotation.</title>
        <authorList>
            <consortium name="The Broad Institute Genomics Platform"/>
            <consortium name="The Broad Institute Genome Sequencing Center for Infectious Disease"/>
            <person name="Wu L."/>
            <person name="Ma J."/>
        </authorList>
    </citation>
    <scope>NUCLEOTIDE SEQUENCE [LARGE SCALE GENOMIC DNA]</scope>
    <source>
        <strain evidence="10">JCM 17687</strain>
    </source>
</reference>
<evidence type="ECO:0000256" key="7">
    <source>
        <dbReference type="SAM" id="Phobius"/>
    </source>
</evidence>
<keyword evidence="2" id="KW-1003">Cell membrane</keyword>